<protein>
    <submittedName>
        <fullName evidence="6">WAT1-related protein At4g30420-like</fullName>
    </submittedName>
</protein>
<dbReference type="GeneID" id="104590045"/>
<dbReference type="Proteomes" id="UP000189703">
    <property type="component" value="Unplaced"/>
</dbReference>
<dbReference type="OMA" id="TIMILEC"/>
<gene>
    <name evidence="6" type="primary">LOC104590045</name>
</gene>
<keyword evidence="5" id="KW-1185">Reference proteome</keyword>
<dbReference type="InterPro" id="IPR030184">
    <property type="entry name" value="WAT1-related"/>
</dbReference>
<keyword evidence="2 4" id="KW-1133">Transmembrane helix</keyword>
<dbReference type="KEGG" id="nnu:104590045"/>
<dbReference type="InParanoid" id="A0A1U8PZK4"/>
<keyword evidence="3 4" id="KW-0472">Membrane</keyword>
<dbReference type="OrthoDB" id="1728340at2759"/>
<evidence type="ECO:0000256" key="1">
    <source>
        <dbReference type="ARBA" id="ARBA00022692"/>
    </source>
</evidence>
<reference evidence="6" key="1">
    <citation type="submission" date="2025-08" db="UniProtKB">
        <authorList>
            <consortium name="RefSeq"/>
        </authorList>
    </citation>
    <scope>IDENTIFICATION</scope>
</reference>
<feature type="transmembrane region" description="Helical" evidence="4">
    <location>
        <begin position="46"/>
        <end position="68"/>
    </location>
</feature>
<dbReference type="GO" id="GO:0005886">
    <property type="term" value="C:plasma membrane"/>
    <property type="evidence" value="ECO:0000318"/>
    <property type="project" value="GO_Central"/>
</dbReference>
<feature type="transmembrane region" description="Helical" evidence="4">
    <location>
        <begin position="178"/>
        <end position="199"/>
    </location>
</feature>
<keyword evidence="1 4" id="KW-0812">Transmembrane</keyword>
<organism evidence="5 6">
    <name type="scientific">Nelumbo nucifera</name>
    <name type="common">Sacred lotus</name>
    <dbReference type="NCBI Taxonomy" id="4432"/>
    <lineage>
        <taxon>Eukaryota</taxon>
        <taxon>Viridiplantae</taxon>
        <taxon>Streptophyta</taxon>
        <taxon>Embryophyta</taxon>
        <taxon>Tracheophyta</taxon>
        <taxon>Spermatophyta</taxon>
        <taxon>Magnoliopsida</taxon>
        <taxon>Proteales</taxon>
        <taxon>Nelumbonaceae</taxon>
        <taxon>Nelumbo</taxon>
    </lineage>
</organism>
<feature type="transmembrane region" description="Helical" evidence="4">
    <location>
        <begin position="80"/>
        <end position="99"/>
    </location>
</feature>
<dbReference type="RefSeq" id="XP_019051973.1">
    <property type="nucleotide sequence ID" value="XM_019196428.1"/>
</dbReference>
<feature type="transmembrane region" description="Helical" evidence="4">
    <location>
        <begin position="144"/>
        <end position="166"/>
    </location>
</feature>
<proteinExistence type="predicted"/>
<dbReference type="PANTHER" id="PTHR31218">
    <property type="entry name" value="WAT1-RELATED PROTEIN"/>
    <property type="match status" value="1"/>
</dbReference>
<dbReference type="AlphaFoldDB" id="A0A1U8PZK4"/>
<accession>A0A1U8PZK4</accession>
<evidence type="ECO:0000256" key="2">
    <source>
        <dbReference type="ARBA" id="ARBA00022989"/>
    </source>
</evidence>
<sequence length="229" mass="25438">MGPVACFARRYSTTAASHLSLSHICSRNSTKAHVHRRSSRRQALGVKNLCMICLLSFLRITITVNLYFEGIHVSSSSIVAAMSNLTPTITFIITVSIGWEKIDIGSKKSMAKVLGTTCYVRGAIFILVLRGPKIPNLNFHTQNSMFLLGCLLLLASDCCQSLWMILQVPVSKLCPENPSLSALMCFMATLQSAALALFLEPDPTSWIIKSSFELQCVIYIEWCLYYVLF</sequence>
<name>A0A1U8PZK4_NELNU</name>
<evidence type="ECO:0000313" key="5">
    <source>
        <dbReference type="Proteomes" id="UP000189703"/>
    </source>
</evidence>
<evidence type="ECO:0000256" key="4">
    <source>
        <dbReference type="SAM" id="Phobius"/>
    </source>
</evidence>
<dbReference type="GO" id="GO:0022857">
    <property type="term" value="F:transmembrane transporter activity"/>
    <property type="evidence" value="ECO:0007669"/>
    <property type="project" value="InterPro"/>
</dbReference>
<evidence type="ECO:0000256" key="3">
    <source>
        <dbReference type="ARBA" id="ARBA00023136"/>
    </source>
</evidence>
<evidence type="ECO:0000313" key="6">
    <source>
        <dbReference type="RefSeq" id="XP_019051973.1"/>
    </source>
</evidence>